<feature type="region of interest" description="Disordered" evidence="1">
    <location>
        <begin position="668"/>
        <end position="692"/>
    </location>
</feature>
<dbReference type="Proteomes" id="UP001152795">
    <property type="component" value="Unassembled WGS sequence"/>
</dbReference>
<reference evidence="2" key="1">
    <citation type="submission" date="2020-04" db="EMBL/GenBank/DDBJ databases">
        <authorList>
            <person name="Alioto T."/>
            <person name="Alioto T."/>
            <person name="Gomez Garrido J."/>
        </authorList>
    </citation>
    <scope>NUCLEOTIDE SEQUENCE</scope>
    <source>
        <strain evidence="2">A484AB</strain>
    </source>
</reference>
<keyword evidence="3" id="KW-1185">Reference proteome</keyword>
<dbReference type="InterPro" id="IPR019786">
    <property type="entry name" value="Zinc_finger_PHD-type_CS"/>
</dbReference>
<evidence type="ECO:0000313" key="3">
    <source>
        <dbReference type="Proteomes" id="UP001152795"/>
    </source>
</evidence>
<protein>
    <submittedName>
        <fullName evidence="2">Chromatin modification-related YNG2</fullName>
    </submittedName>
</protein>
<dbReference type="InterPro" id="IPR011011">
    <property type="entry name" value="Znf_FYVE_PHD"/>
</dbReference>
<dbReference type="SMART" id="SM00249">
    <property type="entry name" value="PHD"/>
    <property type="match status" value="1"/>
</dbReference>
<dbReference type="InterPro" id="IPR001965">
    <property type="entry name" value="Znf_PHD"/>
</dbReference>
<evidence type="ECO:0000313" key="2">
    <source>
        <dbReference type="EMBL" id="CAB3988898.1"/>
    </source>
</evidence>
<dbReference type="CDD" id="cd15517">
    <property type="entry name" value="PHD_TCF19_like"/>
    <property type="match status" value="1"/>
</dbReference>
<evidence type="ECO:0000256" key="1">
    <source>
        <dbReference type="SAM" id="MobiDB-lite"/>
    </source>
</evidence>
<dbReference type="SUPFAM" id="SSF57903">
    <property type="entry name" value="FYVE/PHD zinc finger"/>
    <property type="match status" value="1"/>
</dbReference>
<dbReference type="Gene3D" id="3.30.40.10">
    <property type="entry name" value="Zinc/RING finger domain, C3HC4 (zinc finger)"/>
    <property type="match status" value="1"/>
</dbReference>
<feature type="compositionally biased region" description="Basic residues" evidence="1">
    <location>
        <begin position="669"/>
        <end position="688"/>
    </location>
</feature>
<dbReference type="InterPro" id="IPR019787">
    <property type="entry name" value="Znf_PHD-finger"/>
</dbReference>
<dbReference type="AlphaFoldDB" id="A0A7D9HRG2"/>
<name>A0A7D9HRG2_PARCT</name>
<gene>
    <name evidence="2" type="ORF">PACLA_8A052234</name>
</gene>
<dbReference type="PROSITE" id="PS01359">
    <property type="entry name" value="ZF_PHD_1"/>
    <property type="match status" value="1"/>
</dbReference>
<dbReference type="PROSITE" id="PS50016">
    <property type="entry name" value="ZF_PHD_2"/>
    <property type="match status" value="1"/>
</dbReference>
<accession>A0A7D9HRG2</accession>
<comment type="caution">
    <text evidence="2">The sequence shown here is derived from an EMBL/GenBank/DDBJ whole genome shotgun (WGS) entry which is preliminary data.</text>
</comment>
<proteinExistence type="predicted"/>
<dbReference type="InterPro" id="IPR013083">
    <property type="entry name" value="Znf_RING/FYVE/PHD"/>
</dbReference>
<organism evidence="2 3">
    <name type="scientific">Paramuricea clavata</name>
    <name type="common">Red gorgonian</name>
    <name type="synonym">Violescent sea-whip</name>
    <dbReference type="NCBI Taxonomy" id="317549"/>
    <lineage>
        <taxon>Eukaryota</taxon>
        <taxon>Metazoa</taxon>
        <taxon>Cnidaria</taxon>
        <taxon>Anthozoa</taxon>
        <taxon>Octocorallia</taxon>
        <taxon>Malacalcyonacea</taxon>
        <taxon>Plexauridae</taxon>
        <taxon>Paramuricea</taxon>
    </lineage>
</organism>
<sequence>MLLQKLIFDDIFKQPDKLKDLLERCTFNWVALSEIVQEEFPDIDVTDVLTNILYKLPYLELSSQQLHLIEQSQQVFKQIEEINEENAKIENGLIVSDDDWNEMKDPLKKRGELNKKIAEQNILKRRQSKNVEKILNKYPNIGKDIEQFVQQAGVGTDAWRTGVLTFDGNRKVKKKVTFHSIKKHLEEKYKTNFSYGSIVQLCVARNKRRINAKNYKGVAKVTCRRSRKGFDLKFNQIAIGLPHCTEGWTTSNTRKIPQHAATNVPPFASKTRFLLLPKLTTNRSTHVHCKPRLITSLERKTKVNFVQVLLRDHFCIKKPCAAYADDLQMLQEYYEIKFCEKETSVPKEIECIRVDSSSDEAPCFEEVQFWWTKRHFERPTHVQLVTSRQSGGSNLNRVELQNGCEVKARASLFIPSTLNGLNSDGSGKVDDSKLKNNLSDAIGVYISRVDGAPCGDTNIRLYRGANSEDNQLLSGFVKTFLNGLKKQKWVLEMEHPHEYDHIKRIWDIRNSHINKSVPQRYIFQLFCYEKNCHPLCPHPLCQVGRPENKILWYNGRPSIECIPLPVPDPKRPFGAEKCSSCDGECAGHFLPAEEVIQLMLQQKRPFGEKRPPSDIIKLEFKRKGNQLLKEDSCRDLAKQVLLRPAEVTLWLEHLKSVQKHRIEGAKKAAQTRKQKMLSKPKPKQKNAKKNTSERDESICGKCQEENPTDTVSDTVSWVMCDECCVWFHVKCVEVISADVQDSWFCNTCLNKSFCQLFPQ</sequence>
<dbReference type="OrthoDB" id="20839at2759"/>
<dbReference type="EMBL" id="CACRXK020001401">
    <property type="protein sequence ID" value="CAB3988898.1"/>
    <property type="molecule type" value="Genomic_DNA"/>
</dbReference>